<dbReference type="Proteomes" id="UP001500866">
    <property type="component" value="Unassembled WGS sequence"/>
</dbReference>
<gene>
    <name evidence="1" type="ORF">GCM10009001_08780</name>
</gene>
<dbReference type="SUPFAM" id="SSF52540">
    <property type="entry name" value="P-loop containing nucleoside triphosphate hydrolases"/>
    <property type="match status" value="1"/>
</dbReference>
<evidence type="ECO:0000313" key="2">
    <source>
        <dbReference type="Proteomes" id="UP001500866"/>
    </source>
</evidence>
<name>A0ABN1FP60_9BACI</name>
<comment type="caution">
    <text evidence="1">The sequence shown here is derived from an EMBL/GenBank/DDBJ whole genome shotgun (WGS) entry which is preliminary data.</text>
</comment>
<sequence>MPIIEEGAGVAMKRIMVMGVSAGVGKSTFARKLGKKLDLDVYHLDAYFWKPNWVQASNKEFRESNRKIADQDQWIIEGNYSTTYDIRAPRADTIIYLELPLVICLYRVVKRWLTNIGKNRPDMGPGCKEKLDYAFIKFIVTTYHKRRKKMRTRFREFQSADPGKKVIILKGQKAVQGYFTN</sequence>
<proteinExistence type="predicted"/>
<dbReference type="InterPro" id="IPR052922">
    <property type="entry name" value="Cytidylate_Kinase-2"/>
</dbReference>
<evidence type="ECO:0000313" key="1">
    <source>
        <dbReference type="EMBL" id="GAA0594898.1"/>
    </source>
</evidence>
<reference evidence="1 2" key="1">
    <citation type="journal article" date="2019" name="Int. J. Syst. Evol. Microbiol.">
        <title>The Global Catalogue of Microorganisms (GCM) 10K type strain sequencing project: providing services to taxonomists for standard genome sequencing and annotation.</title>
        <authorList>
            <consortium name="The Broad Institute Genomics Platform"/>
            <consortium name="The Broad Institute Genome Sequencing Center for Infectious Disease"/>
            <person name="Wu L."/>
            <person name="Ma J."/>
        </authorList>
    </citation>
    <scope>NUCLEOTIDE SEQUENCE [LARGE SCALE GENOMIC DNA]</scope>
    <source>
        <strain evidence="1 2">JCM 15395</strain>
    </source>
</reference>
<accession>A0ABN1FP60</accession>
<dbReference type="Gene3D" id="3.40.50.300">
    <property type="entry name" value="P-loop containing nucleotide triphosphate hydrolases"/>
    <property type="match status" value="1"/>
</dbReference>
<protein>
    <submittedName>
        <fullName evidence="1">DNA topology modulation protein</fullName>
    </submittedName>
</protein>
<keyword evidence="2" id="KW-1185">Reference proteome</keyword>
<dbReference type="PANTHER" id="PTHR37816:SF3">
    <property type="entry name" value="MODULATES DNA TOPOLOGY"/>
    <property type="match status" value="1"/>
</dbReference>
<dbReference type="EMBL" id="BAAADS010000006">
    <property type="protein sequence ID" value="GAA0594898.1"/>
    <property type="molecule type" value="Genomic_DNA"/>
</dbReference>
<dbReference type="PANTHER" id="PTHR37816">
    <property type="entry name" value="YALI0E33011P"/>
    <property type="match status" value="1"/>
</dbReference>
<organism evidence="1 2">
    <name type="scientific">Virgibacillus siamensis</name>
    <dbReference type="NCBI Taxonomy" id="480071"/>
    <lineage>
        <taxon>Bacteria</taxon>
        <taxon>Bacillati</taxon>
        <taxon>Bacillota</taxon>
        <taxon>Bacilli</taxon>
        <taxon>Bacillales</taxon>
        <taxon>Bacillaceae</taxon>
        <taxon>Virgibacillus</taxon>
    </lineage>
</organism>
<dbReference type="InterPro" id="IPR027417">
    <property type="entry name" value="P-loop_NTPase"/>
</dbReference>